<keyword evidence="2" id="KW-0808">Transferase</keyword>
<dbReference type="OrthoDB" id="240216at2759"/>
<protein>
    <recommendedName>
        <fullName evidence="5">Choline/carnitine acyltransferase domain-containing protein</fullName>
    </recommendedName>
</protein>
<evidence type="ECO:0000313" key="6">
    <source>
        <dbReference type="EMBL" id="PIK50382.1"/>
    </source>
</evidence>
<dbReference type="GO" id="GO:0004092">
    <property type="term" value="F:carnitine O-acetyltransferase activity"/>
    <property type="evidence" value="ECO:0007669"/>
    <property type="project" value="TreeGrafter"/>
</dbReference>
<reference evidence="6 7" key="1">
    <citation type="journal article" date="2017" name="PLoS Biol.">
        <title>The sea cucumber genome provides insights into morphological evolution and visceral regeneration.</title>
        <authorList>
            <person name="Zhang X."/>
            <person name="Sun L."/>
            <person name="Yuan J."/>
            <person name="Sun Y."/>
            <person name="Gao Y."/>
            <person name="Zhang L."/>
            <person name="Li S."/>
            <person name="Dai H."/>
            <person name="Hamel J.F."/>
            <person name="Liu C."/>
            <person name="Yu Y."/>
            <person name="Liu S."/>
            <person name="Lin W."/>
            <person name="Guo K."/>
            <person name="Jin S."/>
            <person name="Xu P."/>
            <person name="Storey K.B."/>
            <person name="Huan P."/>
            <person name="Zhang T."/>
            <person name="Zhou Y."/>
            <person name="Zhang J."/>
            <person name="Lin C."/>
            <person name="Li X."/>
            <person name="Xing L."/>
            <person name="Huo D."/>
            <person name="Sun M."/>
            <person name="Wang L."/>
            <person name="Mercier A."/>
            <person name="Li F."/>
            <person name="Yang H."/>
            <person name="Xiang J."/>
        </authorList>
    </citation>
    <scope>NUCLEOTIDE SEQUENCE [LARGE SCALE GENOMIC DNA]</scope>
    <source>
        <strain evidence="6">Shaxun</strain>
        <tissue evidence="6">Muscle</tissue>
    </source>
</reference>
<evidence type="ECO:0000259" key="5">
    <source>
        <dbReference type="Pfam" id="PF00755"/>
    </source>
</evidence>
<keyword evidence="2" id="KW-0012">Acyltransferase</keyword>
<accession>A0A2G8KQV1</accession>
<organism evidence="6 7">
    <name type="scientific">Stichopus japonicus</name>
    <name type="common">Sea cucumber</name>
    <dbReference type="NCBI Taxonomy" id="307972"/>
    <lineage>
        <taxon>Eukaryota</taxon>
        <taxon>Metazoa</taxon>
        <taxon>Echinodermata</taxon>
        <taxon>Eleutherozoa</taxon>
        <taxon>Echinozoa</taxon>
        <taxon>Holothuroidea</taxon>
        <taxon>Aspidochirotacea</taxon>
        <taxon>Aspidochirotida</taxon>
        <taxon>Stichopodidae</taxon>
        <taxon>Apostichopus</taxon>
    </lineage>
</organism>
<feature type="active site" description="Proton acceptor" evidence="4">
    <location>
        <position position="362"/>
    </location>
</feature>
<dbReference type="SUPFAM" id="SSF52777">
    <property type="entry name" value="CoA-dependent acyltransferases"/>
    <property type="match status" value="1"/>
</dbReference>
<dbReference type="Gene3D" id="3.30.559.70">
    <property type="entry name" value="Choline/Carnitine o-acyltransferase, domain 2"/>
    <property type="match status" value="1"/>
</dbReference>
<evidence type="ECO:0000313" key="7">
    <source>
        <dbReference type="Proteomes" id="UP000230750"/>
    </source>
</evidence>
<dbReference type="GO" id="GO:0005777">
    <property type="term" value="C:peroxisome"/>
    <property type="evidence" value="ECO:0007669"/>
    <property type="project" value="TreeGrafter"/>
</dbReference>
<dbReference type="GO" id="GO:0019254">
    <property type="term" value="P:carnitine metabolic process, CoA-linked"/>
    <property type="evidence" value="ECO:0007669"/>
    <property type="project" value="TreeGrafter"/>
</dbReference>
<dbReference type="Proteomes" id="UP000230750">
    <property type="component" value="Unassembled WGS sequence"/>
</dbReference>
<dbReference type="InterPro" id="IPR039551">
    <property type="entry name" value="Cho/carn_acyl_trans"/>
</dbReference>
<feature type="domain" description="Choline/carnitine acyltransferase" evidence="5">
    <location>
        <begin position="59"/>
        <end position="417"/>
    </location>
</feature>
<comment type="catalytic activity">
    <reaction evidence="3">
        <text>4,8-dimethylnonanoyl-CoA + (R)-carnitine = O-4,8-dimethylnonanoyl-(R)-carnitine + CoA</text>
        <dbReference type="Rhea" id="RHEA:44860"/>
        <dbReference type="ChEBI" id="CHEBI:16347"/>
        <dbReference type="ChEBI" id="CHEBI:57287"/>
        <dbReference type="ChEBI" id="CHEBI:77061"/>
        <dbReference type="ChEBI" id="CHEBI:84654"/>
    </reaction>
</comment>
<evidence type="ECO:0000256" key="4">
    <source>
        <dbReference type="PIRSR" id="PIRSR600542-1"/>
    </source>
</evidence>
<sequence>MDSILAIPLHCSSDIAGSAWVTRHFLHKKPKLPSLVCACYASNKNEDTLKYQNSLPTFPVPPLKQTLEKYLLQYKPHVSQEEYERTKQVVLEFGKHGGVGELLQNKLEQRKEETENWCYDWWTKYFLAKREPNVLTYSPCSLLYPQNFSGVDEQLQFSAKVLASLAETVSSLARHQYPPAMVMGTPLCMDQYYKSMCSCRIPAQPIDKIFYRCIDQPDAYRHVIIMRNNQFFKLDLLSPDMEPIGPADILQHLKHIVDETKEPGIAIGLLTSLQRNRWAEIYSSMAQDEMNAQSFHDIQSSIAVCCLDETETFSDEETKNQYDSRWGLCGGGSKLNSGNRWFDKGFLFAVGTHGETALYGDHTLADGVLAHAVLSQVTKFLNNNENITTDTCAGSLPPKKLEFAVDDFVNQAVEEAGLHID</sequence>
<name>A0A2G8KQV1_STIJA</name>
<evidence type="ECO:0000256" key="2">
    <source>
        <dbReference type="ARBA" id="ARBA00023315"/>
    </source>
</evidence>
<dbReference type="Gene3D" id="1.10.275.20">
    <property type="entry name" value="Choline/Carnitine o-acyltransferase"/>
    <property type="match status" value="1"/>
</dbReference>
<proteinExistence type="predicted"/>
<dbReference type="UniPathway" id="UPA00659"/>
<dbReference type="STRING" id="307972.A0A2G8KQV1"/>
<comment type="caution">
    <text evidence="6">The sequence shown here is derived from an EMBL/GenBank/DDBJ whole genome shotgun (WGS) entry which is preliminary data.</text>
</comment>
<feature type="non-terminal residue" evidence="6">
    <location>
        <position position="421"/>
    </location>
</feature>
<comment type="pathway">
    <text evidence="1">Lipid metabolism; fatty acid beta-oxidation.</text>
</comment>
<dbReference type="Pfam" id="PF00755">
    <property type="entry name" value="Carn_acyltransf"/>
    <property type="match status" value="1"/>
</dbReference>
<dbReference type="InterPro" id="IPR042572">
    <property type="entry name" value="Carn_acyl_trans_N"/>
</dbReference>
<keyword evidence="7" id="KW-1185">Reference proteome</keyword>
<dbReference type="PANTHER" id="PTHR22589">
    <property type="entry name" value="CARNITINE O-ACYLTRANSFERASE"/>
    <property type="match status" value="1"/>
</dbReference>
<gene>
    <name evidence="6" type="ORF">BSL78_12748</name>
</gene>
<dbReference type="InterPro" id="IPR000542">
    <property type="entry name" value="Carn_acyl_trans"/>
</dbReference>
<evidence type="ECO:0000256" key="3">
    <source>
        <dbReference type="ARBA" id="ARBA00048999"/>
    </source>
</evidence>
<evidence type="ECO:0000256" key="1">
    <source>
        <dbReference type="ARBA" id="ARBA00005005"/>
    </source>
</evidence>
<dbReference type="EMBL" id="MRZV01000421">
    <property type="protein sequence ID" value="PIK50382.1"/>
    <property type="molecule type" value="Genomic_DNA"/>
</dbReference>
<dbReference type="GO" id="GO:0006635">
    <property type="term" value="P:fatty acid beta-oxidation"/>
    <property type="evidence" value="ECO:0007669"/>
    <property type="project" value="UniProtKB-UniPathway"/>
</dbReference>
<dbReference type="AlphaFoldDB" id="A0A2G8KQV1"/>
<dbReference type="InterPro" id="IPR042231">
    <property type="entry name" value="Cho/carn_acyl_trans_2"/>
</dbReference>
<dbReference type="PANTHER" id="PTHR22589:SF103">
    <property type="entry name" value="CARNITINE O-ACETYL-TRANSFERASE, ISOFORM A-RELATED"/>
    <property type="match status" value="1"/>
</dbReference>